<feature type="chain" id="PRO_5041950708" description="Pectinesterase inhibitor domain-containing protein" evidence="2">
    <location>
        <begin position="22"/>
        <end position="199"/>
    </location>
</feature>
<evidence type="ECO:0000313" key="4">
    <source>
        <dbReference type="EMBL" id="GMH18343.1"/>
    </source>
</evidence>
<dbReference type="EMBL" id="BSYO01000019">
    <property type="protein sequence ID" value="GMH18343.1"/>
    <property type="molecule type" value="Genomic_DNA"/>
</dbReference>
<evidence type="ECO:0000313" key="5">
    <source>
        <dbReference type="Proteomes" id="UP001279734"/>
    </source>
</evidence>
<protein>
    <recommendedName>
        <fullName evidence="3">Pectinesterase inhibitor domain-containing protein</fullName>
    </recommendedName>
</protein>
<keyword evidence="1 2" id="KW-0732">Signal</keyword>
<organism evidence="4 5">
    <name type="scientific">Nepenthes gracilis</name>
    <name type="common">Slender pitcher plant</name>
    <dbReference type="NCBI Taxonomy" id="150966"/>
    <lineage>
        <taxon>Eukaryota</taxon>
        <taxon>Viridiplantae</taxon>
        <taxon>Streptophyta</taxon>
        <taxon>Embryophyta</taxon>
        <taxon>Tracheophyta</taxon>
        <taxon>Spermatophyta</taxon>
        <taxon>Magnoliopsida</taxon>
        <taxon>eudicotyledons</taxon>
        <taxon>Gunneridae</taxon>
        <taxon>Pentapetalae</taxon>
        <taxon>Caryophyllales</taxon>
        <taxon>Nepenthaceae</taxon>
        <taxon>Nepenthes</taxon>
    </lineage>
</organism>
<dbReference type="PANTHER" id="PTHR31080">
    <property type="entry name" value="PECTINESTERASE INHIBITOR-LIKE"/>
    <property type="match status" value="1"/>
</dbReference>
<dbReference type="Gene3D" id="1.20.140.40">
    <property type="entry name" value="Invertase/pectin methylesterase inhibitor family protein"/>
    <property type="match status" value="1"/>
</dbReference>
<comment type="caution">
    <text evidence="4">The sequence shown here is derived from an EMBL/GenBank/DDBJ whole genome shotgun (WGS) entry which is preliminary data.</text>
</comment>
<dbReference type="InterPro" id="IPR006501">
    <property type="entry name" value="Pectinesterase_inhib_dom"/>
</dbReference>
<evidence type="ECO:0000256" key="2">
    <source>
        <dbReference type="SAM" id="SignalP"/>
    </source>
</evidence>
<feature type="domain" description="Pectinesterase inhibitor" evidence="3">
    <location>
        <begin position="30"/>
        <end position="189"/>
    </location>
</feature>
<dbReference type="FunFam" id="1.20.140.40:FF:000005">
    <property type="entry name" value="Pectin methylesterase inhibitor 1"/>
    <property type="match status" value="1"/>
</dbReference>
<name>A0AAD3XV12_NEPGR</name>
<dbReference type="Proteomes" id="UP001279734">
    <property type="component" value="Unassembled WGS sequence"/>
</dbReference>
<dbReference type="PANTHER" id="PTHR31080:SF87">
    <property type="entry name" value="PECTINESTERASE INHIBITOR 7"/>
    <property type="match status" value="1"/>
</dbReference>
<gene>
    <name evidence="4" type="ORF">Nepgr_020184</name>
</gene>
<dbReference type="NCBIfam" id="TIGR01614">
    <property type="entry name" value="PME_inhib"/>
    <property type="match status" value="1"/>
</dbReference>
<evidence type="ECO:0000259" key="3">
    <source>
        <dbReference type="SMART" id="SM00856"/>
    </source>
</evidence>
<keyword evidence="5" id="KW-1185">Reference proteome</keyword>
<feature type="signal peptide" evidence="2">
    <location>
        <begin position="1"/>
        <end position="21"/>
    </location>
</feature>
<dbReference type="CDD" id="cd15798">
    <property type="entry name" value="PMEI-like_3"/>
    <property type="match status" value="1"/>
</dbReference>
<dbReference type="InterPro" id="IPR051955">
    <property type="entry name" value="PME_Inhibitor"/>
</dbReference>
<evidence type="ECO:0000256" key="1">
    <source>
        <dbReference type="ARBA" id="ARBA00022729"/>
    </source>
</evidence>
<dbReference type="InterPro" id="IPR035513">
    <property type="entry name" value="Invertase/methylesterase_inhib"/>
</dbReference>
<dbReference type="SMART" id="SM00856">
    <property type="entry name" value="PMEI"/>
    <property type="match status" value="1"/>
</dbReference>
<reference evidence="4" key="1">
    <citation type="submission" date="2023-05" db="EMBL/GenBank/DDBJ databases">
        <title>Nepenthes gracilis genome sequencing.</title>
        <authorList>
            <person name="Fukushima K."/>
        </authorList>
    </citation>
    <scope>NUCLEOTIDE SEQUENCE</scope>
    <source>
        <strain evidence="4">SING2019-196</strain>
    </source>
</reference>
<proteinExistence type="predicted"/>
<sequence length="199" mass="21353">MAKSSLLLLLLLLSILSIAAAAAAGASSPSSATFIKAKCSATKYPDLCVRSLSPYASEIQQNSWKLAATALNVSLATAQSAKAFVGRLSRAKGMRPREVEALHDCVDEMADTVYRLNRSCGELERAGRARREEFLWRISNVQTWVSAALTDDNTCTDGFPGQILNGRVKASVSSGMLSVEHSTSNALALINQYASKHNM</sequence>
<dbReference type="SUPFAM" id="SSF101148">
    <property type="entry name" value="Plant invertase/pectin methylesterase inhibitor"/>
    <property type="match status" value="1"/>
</dbReference>
<dbReference type="AlphaFoldDB" id="A0AAD3XV12"/>
<dbReference type="GO" id="GO:0046910">
    <property type="term" value="F:pectinesterase inhibitor activity"/>
    <property type="evidence" value="ECO:0007669"/>
    <property type="project" value="UniProtKB-ARBA"/>
</dbReference>
<dbReference type="Pfam" id="PF04043">
    <property type="entry name" value="PMEI"/>
    <property type="match status" value="1"/>
</dbReference>
<accession>A0AAD3XV12</accession>